<dbReference type="AlphaFoldDB" id="A0AAD7JNV9"/>
<dbReference type="EMBL" id="JARJLG010000027">
    <property type="protein sequence ID" value="KAJ7768590.1"/>
    <property type="molecule type" value="Genomic_DNA"/>
</dbReference>
<gene>
    <name evidence="2" type="ORF">DFH07DRAFT_954479</name>
</gene>
<reference evidence="2" key="1">
    <citation type="submission" date="2023-03" db="EMBL/GenBank/DDBJ databases">
        <title>Massive genome expansion in bonnet fungi (Mycena s.s.) driven by repeated elements and novel gene families across ecological guilds.</title>
        <authorList>
            <consortium name="Lawrence Berkeley National Laboratory"/>
            <person name="Harder C.B."/>
            <person name="Miyauchi S."/>
            <person name="Viragh M."/>
            <person name="Kuo A."/>
            <person name="Thoen E."/>
            <person name="Andreopoulos B."/>
            <person name="Lu D."/>
            <person name="Skrede I."/>
            <person name="Drula E."/>
            <person name="Henrissat B."/>
            <person name="Morin E."/>
            <person name="Kohler A."/>
            <person name="Barry K."/>
            <person name="LaButti K."/>
            <person name="Morin E."/>
            <person name="Salamov A."/>
            <person name="Lipzen A."/>
            <person name="Mereny Z."/>
            <person name="Hegedus B."/>
            <person name="Baldrian P."/>
            <person name="Stursova M."/>
            <person name="Weitz H."/>
            <person name="Taylor A."/>
            <person name="Grigoriev I.V."/>
            <person name="Nagy L.G."/>
            <person name="Martin F."/>
            <person name="Kauserud H."/>
        </authorList>
    </citation>
    <scope>NUCLEOTIDE SEQUENCE</scope>
    <source>
        <strain evidence="2">CBHHK188m</strain>
    </source>
</reference>
<accession>A0AAD7JNV9</accession>
<feature type="signal peptide" evidence="1">
    <location>
        <begin position="1"/>
        <end position="22"/>
    </location>
</feature>
<dbReference type="InterPro" id="IPR045564">
    <property type="entry name" value="DUF5910"/>
</dbReference>
<name>A0AAD7JNV9_9AGAR</name>
<keyword evidence="1" id="KW-0732">Signal</keyword>
<dbReference type="PROSITE" id="PS51257">
    <property type="entry name" value="PROKAR_LIPOPROTEIN"/>
    <property type="match status" value="1"/>
</dbReference>
<dbReference type="Proteomes" id="UP001215280">
    <property type="component" value="Unassembled WGS sequence"/>
</dbReference>
<organism evidence="2 3">
    <name type="scientific">Mycena maculata</name>
    <dbReference type="NCBI Taxonomy" id="230809"/>
    <lineage>
        <taxon>Eukaryota</taxon>
        <taxon>Fungi</taxon>
        <taxon>Dikarya</taxon>
        <taxon>Basidiomycota</taxon>
        <taxon>Agaricomycotina</taxon>
        <taxon>Agaricomycetes</taxon>
        <taxon>Agaricomycetidae</taxon>
        <taxon>Agaricales</taxon>
        <taxon>Marasmiineae</taxon>
        <taxon>Mycenaceae</taxon>
        <taxon>Mycena</taxon>
    </lineage>
</organism>
<evidence type="ECO:0000313" key="2">
    <source>
        <dbReference type="EMBL" id="KAJ7768590.1"/>
    </source>
</evidence>
<dbReference type="Pfam" id="PF19287">
    <property type="entry name" value="DUF5910"/>
    <property type="match status" value="1"/>
</dbReference>
<proteinExistence type="predicted"/>
<comment type="caution">
    <text evidence="2">The sequence shown here is derived from an EMBL/GenBank/DDBJ whole genome shotgun (WGS) entry which is preliminary data.</text>
</comment>
<sequence>MLFSRSSLPLVALTSCISTVVAGPIHSSLSKRGKNVLIGYRYVSEDQAEEYNTYGRLTAVGSSSTQLGEGAYIYPSLNEFVVPEEYWQCTIFADHDKFRQAKKMYIPQTSNTFFSSRRLERYLSEAMMDATSTVLFSKIDGDPQEHIQMMLPPYYLERSPKFHGAFGEGDLGISVKCLPKG</sequence>
<protein>
    <submittedName>
        <fullName evidence="2">Uncharacterized protein</fullName>
    </submittedName>
</protein>
<evidence type="ECO:0000313" key="3">
    <source>
        <dbReference type="Proteomes" id="UP001215280"/>
    </source>
</evidence>
<keyword evidence="3" id="KW-1185">Reference proteome</keyword>
<feature type="chain" id="PRO_5042296606" evidence="1">
    <location>
        <begin position="23"/>
        <end position="181"/>
    </location>
</feature>
<evidence type="ECO:0000256" key="1">
    <source>
        <dbReference type="SAM" id="SignalP"/>
    </source>
</evidence>